<dbReference type="VEuPathDB" id="FungiDB:PHYBLDRAFT_180270"/>
<accession>A0A167P095</accession>
<evidence type="ECO:0000259" key="3">
    <source>
        <dbReference type="Pfam" id="PF25871"/>
    </source>
</evidence>
<dbReference type="PANTHER" id="PTHR36855">
    <property type="entry name" value="CHROMOSOME 10, WHOLE GENOME SHOTGUN SEQUENCE"/>
    <property type="match status" value="1"/>
</dbReference>
<gene>
    <name evidence="4" type="ORF">PHYBLDRAFT_180270</name>
</gene>
<feature type="domain" description="Peroxisomal membrane protein PEX14-like KPWE" evidence="2">
    <location>
        <begin position="84"/>
        <end position="126"/>
    </location>
</feature>
<dbReference type="InParanoid" id="A0A167P095"/>
<feature type="region of interest" description="Disordered" evidence="1">
    <location>
        <begin position="100"/>
        <end position="130"/>
    </location>
</feature>
<feature type="compositionally biased region" description="Polar residues" evidence="1">
    <location>
        <begin position="104"/>
        <end position="117"/>
    </location>
</feature>
<evidence type="ECO:0000259" key="2">
    <source>
        <dbReference type="Pfam" id="PF17733"/>
    </source>
</evidence>
<evidence type="ECO:0000313" key="5">
    <source>
        <dbReference type="Proteomes" id="UP000077315"/>
    </source>
</evidence>
<protein>
    <submittedName>
        <fullName evidence="4">Uncharacterized protein</fullName>
    </submittedName>
</protein>
<evidence type="ECO:0000256" key="1">
    <source>
        <dbReference type="SAM" id="MobiDB-lite"/>
    </source>
</evidence>
<reference evidence="5" key="1">
    <citation type="submission" date="2015-06" db="EMBL/GenBank/DDBJ databases">
        <title>Expansion of signal transduction pathways in fungi by whole-genome duplication.</title>
        <authorList>
            <consortium name="DOE Joint Genome Institute"/>
            <person name="Corrochano L.M."/>
            <person name="Kuo A."/>
            <person name="Marcet-Houben M."/>
            <person name="Polaino S."/>
            <person name="Salamov A."/>
            <person name="Villalobos J.M."/>
            <person name="Alvarez M.I."/>
            <person name="Avalos J."/>
            <person name="Benito E.P."/>
            <person name="Benoit I."/>
            <person name="Burger G."/>
            <person name="Camino L.P."/>
            <person name="Canovas D."/>
            <person name="Cerda-Olmedo E."/>
            <person name="Cheng J.-F."/>
            <person name="Dominguez A."/>
            <person name="Elias M."/>
            <person name="Eslava A.P."/>
            <person name="Glaser F."/>
            <person name="Grimwood J."/>
            <person name="Gutierrez G."/>
            <person name="Heitman J."/>
            <person name="Henrissat B."/>
            <person name="Iturriaga E.A."/>
            <person name="Lang B.F."/>
            <person name="Lavin J.L."/>
            <person name="Lee S."/>
            <person name="Li W."/>
            <person name="Lindquist E."/>
            <person name="Lopez-Garcia S."/>
            <person name="Luque E.M."/>
            <person name="Marcos A.T."/>
            <person name="Martin J."/>
            <person name="McCluskey K."/>
            <person name="Medina H.R."/>
            <person name="Miralles-Duran A."/>
            <person name="Miyazaki A."/>
            <person name="Munoz-Torres E."/>
            <person name="Oguiza J.A."/>
            <person name="Ohm R."/>
            <person name="Olmedo M."/>
            <person name="Orejas M."/>
            <person name="Ortiz-Castellanos L."/>
            <person name="Pisabarro A.G."/>
            <person name="Rodriguez-Romero J."/>
            <person name="Ruiz-Herrera J."/>
            <person name="Ruiz-Vazquez R."/>
            <person name="Sanz C."/>
            <person name="Schackwitz W."/>
            <person name="Schmutz J."/>
            <person name="Shahriari M."/>
            <person name="Shelest E."/>
            <person name="Silva-Franco F."/>
            <person name="Soanes D."/>
            <person name="Syed K."/>
            <person name="Tagua V.G."/>
            <person name="Talbot N.J."/>
            <person name="Thon M."/>
            <person name="De vries R.P."/>
            <person name="Wiebenga A."/>
            <person name="Yadav J.S."/>
            <person name="Braun E.L."/>
            <person name="Baker S."/>
            <person name="Garre V."/>
            <person name="Horwitz B."/>
            <person name="Torres-Martinez S."/>
            <person name="Idnurm A."/>
            <person name="Herrera-Estrella A."/>
            <person name="Gabaldon T."/>
            <person name="Grigoriev I.V."/>
        </authorList>
    </citation>
    <scope>NUCLEOTIDE SEQUENCE [LARGE SCALE GENOMIC DNA]</scope>
    <source>
        <strain evidence="5">NRRL 1555(-)</strain>
    </source>
</reference>
<dbReference type="InterPro" id="IPR040554">
    <property type="entry name" value="KPWE_PEX14_dom"/>
</dbReference>
<dbReference type="OrthoDB" id="9936937at2759"/>
<dbReference type="Pfam" id="PF17733">
    <property type="entry name" value="KPWE_dom"/>
    <property type="match status" value="1"/>
</dbReference>
<dbReference type="InterPro" id="IPR058841">
    <property type="entry name" value="HTH_76"/>
</dbReference>
<evidence type="ECO:0000313" key="4">
    <source>
        <dbReference type="EMBL" id="OAD76991.1"/>
    </source>
</evidence>
<dbReference type="EMBL" id="KV440975">
    <property type="protein sequence ID" value="OAD76991.1"/>
    <property type="molecule type" value="Genomic_DNA"/>
</dbReference>
<dbReference type="GeneID" id="28999194"/>
<name>A0A167P095_PHYB8</name>
<organism evidence="4 5">
    <name type="scientific">Phycomyces blakesleeanus (strain ATCC 8743b / DSM 1359 / FGSC 10004 / NBRC 33097 / NRRL 1555)</name>
    <dbReference type="NCBI Taxonomy" id="763407"/>
    <lineage>
        <taxon>Eukaryota</taxon>
        <taxon>Fungi</taxon>
        <taxon>Fungi incertae sedis</taxon>
        <taxon>Mucoromycota</taxon>
        <taxon>Mucoromycotina</taxon>
        <taxon>Mucoromycetes</taxon>
        <taxon>Mucorales</taxon>
        <taxon>Phycomycetaceae</taxon>
        <taxon>Phycomyces</taxon>
    </lineage>
</organism>
<sequence length="130" mass="15431">MTPEQKATFEAFSKYDFDNDTRFQSGVSSLMNRYKKESIDSDDILERAQWFYYTKFVEPFDLDAFREWKAKKEADVDQEQKRFTFQELVEMIETGKEIPGIKQIPNTLNEGTPSQPKLNVRRKPWESVTE</sequence>
<keyword evidence="5" id="KW-1185">Reference proteome</keyword>
<dbReference type="Pfam" id="PF25871">
    <property type="entry name" value="HTH_76"/>
    <property type="match status" value="1"/>
</dbReference>
<dbReference type="AlphaFoldDB" id="A0A167P095"/>
<proteinExistence type="predicted"/>
<dbReference type="PANTHER" id="PTHR36855:SF1">
    <property type="entry name" value="PEROXISOME MEMBRANE ANCHOR PROTEIN PEX14P N-TERMINAL DOMAIN-CONTAINING PROTEIN"/>
    <property type="match status" value="1"/>
</dbReference>
<dbReference type="STRING" id="763407.A0A167P095"/>
<dbReference type="Proteomes" id="UP000077315">
    <property type="component" value="Unassembled WGS sequence"/>
</dbReference>
<feature type="domain" description="PEX14-like helix-turn-helix" evidence="3">
    <location>
        <begin position="7"/>
        <end position="72"/>
    </location>
</feature>
<dbReference type="RefSeq" id="XP_018295031.1">
    <property type="nucleotide sequence ID" value="XM_018438288.1"/>
</dbReference>